<comment type="similarity">
    <text evidence="1">Belongs to the eukaryotic ribosomal protein eL8 family.</text>
</comment>
<proteinExistence type="inferred from homology"/>
<dbReference type="EMBL" id="JBBHLL010000108">
    <property type="protein sequence ID" value="KAK7815876.1"/>
    <property type="molecule type" value="Genomic_DNA"/>
</dbReference>
<comment type="subcellular location">
    <subcellularLocation>
        <location evidence="1">Nucleus</location>
        <location evidence="1">Nucleolus</location>
    </subcellularLocation>
</comment>
<dbReference type="GO" id="GO:0031429">
    <property type="term" value="C:box H/ACA snoRNP complex"/>
    <property type="evidence" value="ECO:0007669"/>
    <property type="project" value="UniProtKB-UniRule"/>
</dbReference>
<dbReference type="GO" id="GO:0000398">
    <property type="term" value="P:mRNA splicing, via spliceosome"/>
    <property type="evidence" value="ECO:0007669"/>
    <property type="project" value="UniProtKB-UniRule"/>
</dbReference>
<comment type="caution">
    <text evidence="3">The sequence shown here is derived from an EMBL/GenBank/DDBJ whole genome shotgun (WGS) entry which is preliminary data.</text>
</comment>
<evidence type="ECO:0000313" key="4">
    <source>
        <dbReference type="Proteomes" id="UP001488838"/>
    </source>
</evidence>
<keyword evidence="1" id="KW-0539">Nucleus</keyword>
<dbReference type="GO" id="GO:0003723">
    <property type="term" value="F:RNA binding"/>
    <property type="evidence" value="ECO:0007669"/>
    <property type="project" value="UniProtKB-UniRule"/>
</dbReference>
<feature type="region of interest" description="Disordered" evidence="2">
    <location>
        <begin position="25"/>
        <end position="55"/>
    </location>
</feature>
<evidence type="ECO:0000256" key="2">
    <source>
        <dbReference type="SAM" id="MobiDB-lite"/>
    </source>
</evidence>
<evidence type="ECO:0000256" key="1">
    <source>
        <dbReference type="RuleBase" id="RU366039"/>
    </source>
</evidence>
<keyword evidence="1" id="KW-0687">Ribonucleoprotein</keyword>
<sequence length="88" mass="9585">MTEADVNPKAYPLADAHLTKKLLGLGQQSRNYSSSGKEPMKPAKPSTEASLSSSSWQQTLSCWRSSCTSRCCVKTRMSPVYSCAPSRP</sequence>
<dbReference type="Proteomes" id="UP001488838">
    <property type="component" value="Unassembled WGS sequence"/>
</dbReference>
<comment type="function">
    <text evidence="1">Required for ribosome biogenesis and telomere maintenance. Part of the H/ACA small nucleolar ribonucleoprotein (H/ACA snoRNP) complex, which catalyzes pseudouridylation of rRNA. This involves the isomerization of uridine such that the ribose is subsequently attached to C5, instead of the normal N1. Each rRNA can contain up to 100 pseudouridine ('psi') residues, which may serve to stabilize the conformation of rRNAs. May also be required for correct processing or intranuclear trafficking of TERC, the RNA component of the telomerase reverse transcriptase (TERT) holoenzyme.</text>
</comment>
<reference evidence="3 4" key="1">
    <citation type="journal article" date="2023" name="bioRxiv">
        <title>Conserved and derived expression patterns and positive selection on dental genes reveal complex evolutionary context of ever-growing rodent molars.</title>
        <authorList>
            <person name="Calamari Z.T."/>
            <person name="Song A."/>
            <person name="Cohen E."/>
            <person name="Akter M."/>
            <person name="Roy R.D."/>
            <person name="Hallikas O."/>
            <person name="Christensen M.M."/>
            <person name="Li P."/>
            <person name="Marangoni P."/>
            <person name="Jernvall J."/>
            <person name="Klein O.D."/>
        </authorList>
    </citation>
    <scope>NUCLEOTIDE SEQUENCE [LARGE SCALE GENOMIC DNA]</scope>
    <source>
        <strain evidence="3">V071</strain>
    </source>
</reference>
<comment type="function">
    <text evidence="1">Common component of the spliceosome and rRNA processing machinery.</text>
</comment>
<keyword evidence="4" id="KW-1185">Reference proteome</keyword>
<organism evidence="3 4">
    <name type="scientific">Myodes glareolus</name>
    <name type="common">Bank vole</name>
    <name type="synonym">Clethrionomys glareolus</name>
    <dbReference type="NCBI Taxonomy" id="447135"/>
    <lineage>
        <taxon>Eukaryota</taxon>
        <taxon>Metazoa</taxon>
        <taxon>Chordata</taxon>
        <taxon>Craniata</taxon>
        <taxon>Vertebrata</taxon>
        <taxon>Euteleostomi</taxon>
        <taxon>Mammalia</taxon>
        <taxon>Eutheria</taxon>
        <taxon>Euarchontoglires</taxon>
        <taxon>Glires</taxon>
        <taxon>Rodentia</taxon>
        <taxon>Myomorpha</taxon>
        <taxon>Muroidea</taxon>
        <taxon>Cricetidae</taxon>
        <taxon>Arvicolinae</taxon>
        <taxon>Myodes</taxon>
    </lineage>
</organism>
<protein>
    <recommendedName>
        <fullName evidence="1">H/ACA ribonucleoprotein complex subunit 2</fullName>
    </recommendedName>
</protein>
<comment type="subunit">
    <text evidence="1">Part of the H/ACA small nucleolar ribonucleoprotein (H/ACA snoRNP) complex, which contains NHP2/NOLA2, GAR1/NOLA1, NOP10/NOLA3, and DKC1/NOLA4, which is presumed to be the catalytic subunit. The complex contains a stable core formed by binding of one or two NOP10-DKC1 heterodimers to NHP2; GAR1 subsequently binds to this core via DKC1. The complex binds a box H/ACA small nucleolar RNA (snoRNA), which may target the specific site of modification within the RNA substrate. During assembly, the complex contains NAF1 instead of GAR1/NOLA1. The complex also interacts with TERC, which contains a 3'-terminal domain related to the box H/ACA snoRNAs. Specific interactions with snoRNAs or TERC are mediated by GAR1 and NHP2. Associates with NOLC1/NOPP140. H/ACA snoRNPs interact with the SMN complex, consisting of SMN1 or SMN2, GEMIN2/SIP1, DDX20/GEMIN3, and GEMIN4. This is mediated by interaction between GAR1 and SMN1 or SMN2. The SMN complex may be required for correct assembly of the H/ACA snoRNP complex. Component of the telomerase holoenzyme complex composed of one molecule of TERT, one molecule of WRAP53/TCAB1, two molecules of H/ACA ribonucleoprotein complex subunits DKC1, NOP10, NHP2 and GAR1, and a telomerase RNA template component (TERC). The telomerase holoenzyme complex is associated with TEP1, SMG6/EST1A and POT1.</text>
</comment>
<dbReference type="PRINTS" id="PR00883">
    <property type="entry name" value="NUCLEARHMG"/>
</dbReference>
<dbReference type="InterPro" id="IPR002415">
    <property type="entry name" value="H/ACA_rnp_Nhp2-like"/>
</dbReference>
<feature type="compositionally biased region" description="Low complexity" evidence="2">
    <location>
        <begin position="46"/>
        <end position="55"/>
    </location>
</feature>
<gene>
    <name evidence="3" type="ORF">U0070_010331</name>
</gene>
<feature type="compositionally biased region" description="Polar residues" evidence="2">
    <location>
        <begin position="26"/>
        <end position="36"/>
    </location>
</feature>
<accession>A0AAW0IP04</accession>
<name>A0AAW0IP04_MYOGA</name>
<dbReference type="AlphaFoldDB" id="A0AAW0IP04"/>
<keyword evidence="1" id="KW-0694">RNA-binding</keyword>
<evidence type="ECO:0000313" key="3">
    <source>
        <dbReference type="EMBL" id="KAK7815876.1"/>
    </source>
</evidence>